<evidence type="ECO:0000313" key="5">
    <source>
        <dbReference type="EMBL" id="CAK7334467.1"/>
    </source>
</evidence>
<keyword evidence="2" id="KW-0645">Protease</keyword>
<dbReference type="PROSITE" id="PS51767">
    <property type="entry name" value="PEPTIDASE_A1"/>
    <property type="match status" value="1"/>
</dbReference>
<evidence type="ECO:0000256" key="2">
    <source>
        <dbReference type="ARBA" id="ARBA00022670"/>
    </source>
</evidence>
<gene>
    <name evidence="5" type="ORF">DCAF_LOCUS9934</name>
</gene>
<dbReference type="SUPFAM" id="SSF50630">
    <property type="entry name" value="Acid proteases"/>
    <property type="match status" value="1"/>
</dbReference>
<dbReference type="InterPro" id="IPR033121">
    <property type="entry name" value="PEPTIDASE_A1"/>
</dbReference>
<dbReference type="AlphaFoldDB" id="A0AAV1RDW7"/>
<evidence type="ECO:0000256" key="3">
    <source>
        <dbReference type="ARBA" id="ARBA00022801"/>
    </source>
</evidence>
<proteinExistence type="inferred from homology"/>
<evidence type="ECO:0000256" key="1">
    <source>
        <dbReference type="ARBA" id="ARBA00007447"/>
    </source>
</evidence>
<dbReference type="PANTHER" id="PTHR47967:SF14">
    <property type="entry name" value="EUKARYOTIC ASPARTYL PROTEASE FAMILY PROTEIN"/>
    <property type="match status" value="1"/>
</dbReference>
<protein>
    <recommendedName>
        <fullName evidence="4">Peptidase A1 domain-containing protein</fullName>
    </recommendedName>
</protein>
<comment type="similarity">
    <text evidence="1">Belongs to the peptidase A1 family.</text>
</comment>
<organism evidence="5 6">
    <name type="scientific">Dovyalis caffra</name>
    <dbReference type="NCBI Taxonomy" id="77055"/>
    <lineage>
        <taxon>Eukaryota</taxon>
        <taxon>Viridiplantae</taxon>
        <taxon>Streptophyta</taxon>
        <taxon>Embryophyta</taxon>
        <taxon>Tracheophyta</taxon>
        <taxon>Spermatophyta</taxon>
        <taxon>Magnoliopsida</taxon>
        <taxon>eudicotyledons</taxon>
        <taxon>Gunneridae</taxon>
        <taxon>Pentapetalae</taxon>
        <taxon>rosids</taxon>
        <taxon>fabids</taxon>
        <taxon>Malpighiales</taxon>
        <taxon>Salicaceae</taxon>
        <taxon>Flacourtieae</taxon>
        <taxon>Dovyalis</taxon>
    </lineage>
</organism>
<sequence length="296" mass="33015">MALAFVVLHHSSWSLPSTHKNSEIVTKLIHRDSILSPYYKICALGRYINRDLTWISEWLRFILLGGAEFGLEIGGLFRENGRGEFCMAFRQSNLHGDTGSMFMVNLSIGEQLLTMDTGSNLLWVQCQPCIHCFEQYSPIFDGSKSSTYNNLMCNSPYSNDNSPKDKCDALNNCKFSHGYLDTTVAYGIMGNEKLTFFTSDEGIISSTIWFSVLGVKDLDIDPKVFQRDPEGKGGVLIDSSLASGRRYKPRSYSELRWLRFISAGGAEFGLEIGGLFRENGPVNFASGLSVNPISMD</sequence>
<dbReference type="InterPro" id="IPR032861">
    <property type="entry name" value="TAXi_N"/>
</dbReference>
<dbReference type="GO" id="GO:0006508">
    <property type="term" value="P:proteolysis"/>
    <property type="evidence" value="ECO:0007669"/>
    <property type="project" value="UniProtKB-KW"/>
</dbReference>
<keyword evidence="3" id="KW-0378">Hydrolase</keyword>
<dbReference type="EMBL" id="CAWUPB010000950">
    <property type="protein sequence ID" value="CAK7334467.1"/>
    <property type="molecule type" value="Genomic_DNA"/>
</dbReference>
<reference evidence="5 6" key="1">
    <citation type="submission" date="2024-01" db="EMBL/GenBank/DDBJ databases">
        <authorList>
            <person name="Waweru B."/>
        </authorList>
    </citation>
    <scope>NUCLEOTIDE SEQUENCE [LARGE SCALE GENOMIC DNA]</scope>
</reference>
<feature type="domain" description="Peptidase A1" evidence="4">
    <location>
        <begin position="102"/>
        <end position="296"/>
    </location>
</feature>
<keyword evidence="6" id="KW-1185">Reference proteome</keyword>
<dbReference type="GO" id="GO:0008233">
    <property type="term" value="F:peptidase activity"/>
    <property type="evidence" value="ECO:0007669"/>
    <property type="project" value="UniProtKB-KW"/>
</dbReference>
<dbReference type="PANTHER" id="PTHR47967">
    <property type="entry name" value="OS07G0603500 PROTEIN-RELATED"/>
    <property type="match status" value="1"/>
</dbReference>
<name>A0AAV1RDW7_9ROSI</name>
<dbReference type="Pfam" id="PF14543">
    <property type="entry name" value="TAXi_N"/>
    <property type="match status" value="1"/>
</dbReference>
<dbReference type="GO" id="GO:0005576">
    <property type="term" value="C:extracellular region"/>
    <property type="evidence" value="ECO:0007669"/>
    <property type="project" value="TreeGrafter"/>
</dbReference>
<evidence type="ECO:0000259" key="4">
    <source>
        <dbReference type="PROSITE" id="PS51767"/>
    </source>
</evidence>
<dbReference type="Gene3D" id="2.40.70.10">
    <property type="entry name" value="Acid Proteases"/>
    <property type="match status" value="1"/>
</dbReference>
<evidence type="ECO:0000313" key="6">
    <source>
        <dbReference type="Proteomes" id="UP001314170"/>
    </source>
</evidence>
<dbReference type="InterPro" id="IPR021109">
    <property type="entry name" value="Peptidase_aspartic_dom_sf"/>
</dbReference>
<dbReference type="Proteomes" id="UP001314170">
    <property type="component" value="Unassembled WGS sequence"/>
</dbReference>
<dbReference type="InterPro" id="IPR051708">
    <property type="entry name" value="Plant_Aspart_Prot_A1"/>
</dbReference>
<accession>A0AAV1RDW7</accession>
<comment type="caution">
    <text evidence="5">The sequence shown here is derived from an EMBL/GenBank/DDBJ whole genome shotgun (WGS) entry which is preliminary data.</text>
</comment>